<evidence type="ECO:0000313" key="2">
    <source>
        <dbReference type="Proteomes" id="UP000006281"/>
    </source>
</evidence>
<dbReference type="STRING" id="1179773.BN6_57220"/>
<name>K0JYG2_SACES</name>
<proteinExistence type="predicted"/>
<gene>
    <name evidence="1" type="ordered locus">BN6_57220</name>
</gene>
<protein>
    <submittedName>
        <fullName evidence="1">Uncharacterized protein</fullName>
    </submittedName>
</protein>
<organism evidence="1 2">
    <name type="scientific">Saccharothrix espanaensis (strain ATCC 51144 / DSM 44229 / JCM 9112 / NBRC 15066 / NRRL 15764)</name>
    <dbReference type="NCBI Taxonomy" id="1179773"/>
    <lineage>
        <taxon>Bacteria</taxon>
        <taxon>Bacillati</taxon>
        <taxon>Actinomycetota</taxon>
        <taxon>Actinomycetes</taxon>
        <taxon>Pseudonocardiales</taxon>
        <taxon>Pseudonocardiaceae</taxon>
        <taxon>Saccharothrix</taxon>
    </lineage>
</organism>
<keyword evidence="2" id="KW-1185">Reference proteome</keyword>
<sequence>MRPELAAAKQVLPPHTSTHRVGRLAIWPVDLAREAIRGTLEARMPAIAATLGTVSRLAMVNLSGAGGHRLNLTLSCAVVTQLPVSRNPRRSRRFRRLPLPKQTHIYGEYCTPHSTSQAVKTLEFDLCLPER</sequence>
<dbReference type="HOGENOM" id="CLU_1926060_0_0_11"/>
<reference evidence="1 2" key="1">
    <citation type="journal article" date="2012" name="BMC Genomics">
        <title>Complete genome sequence of Saccharothrix espanaensis DSM 44229T and comparison to the other completely sequenced Pseudonocardiaceae.</title>
        <authorList>
            <person name="Strobel T."/>
            <person name="Al-Dilaimi A."/>
            <person name="Blom J."/>
            <person name="Gessner A."/>
            <person name="Kalinowski J."/>
            <person name="Luzhetska M."/>
            <person name="Puhler A."/>
            <person name="Szczepanowski R."/>
            <person name="Bechthold A."/>
            <person name="Ruckert C."/>
        </authorList>
    </citation>
    <scope>NUCLEOTIDE SEQUENCE [LARGE SCALE GENOMIC DNA]</scope>
    <source>
        <strain evidence="2">ATCC 51144 / DSM 44229 / JCM 9112 / NBRC 15066 / NRRL 15764</strain>
    </source>
</reference>
<dbReference type="EMBL" id="HE804045">
    <property type="protein sequence ID" value="CCH32980.1"/>
    <property type="molecule type" value="Genomic_DNA"/>
</dbReference>
<dbReference type="Proteomes" id="UP000006281">
    <property type="component" value="Chromosome"/>
</dbReference>
<evidence type="ECO:0000313" key="1">
    <source>
        <dbReference type="EMBL" id="CCH32980.1"/>
    </source>
</evidence>
<dbReference type="KEGG" id="sesp:BN6_57220"/>
<accession>K0JYG2</accession>
<dbReference type="AlphaFoldDB" id="K0JYG2"/>